<evidence type="ECO:0000313" key="2">
    <source>
        <dbReference type="Proteomes" id="UP000248405"/>
    </source>
</evidence>
<name>A0A319B3T3_ASPVC</name>
<dbReference type="AlphaFoldDB" id="A0A319B3T3"/>
<organism evidence="1 2">
    <name type="scientific">Aspergillus vadensis (strain CBS 113365 / IMI 142717 / IBT 24658)</name>
    <dbReference type="NCBI Taxonomy" id="1448311"/>
    <lineage>
        <taxon>Eukaryota</taxon>
        <taxon>Fungi</taxon>
        <taxon>Dikarya</taxon>
        <taxon>Ascomycota</taxon>
        <taxon>Pezizomycotina</taxon>
        <taxon>Eurotiomycetes</taxon>
        <taxon>Eurotiomycetidae</taxon>
        <taxon>Eurotiales</taxon>
        <taxon>Aspergillaceae</taxon>
        <taxon>Aspergillus</taxon>
        <taxon>Aspergillus subgen. Circumdati</taxon>
    </lineage>
</organism>
<dbReference type="EMBL" id="KZ821630">
    <property type="protein sequence ID" value="PYH67407.1"/>
    <property type="molecule type" value="Genomic_DNA"/>
</dbReference>
<dbReference type="GeneID" id="37217758"/>
<accession>A0A319B3T3</accession>
<dbReference type="Proteomes" id="UP000248405">
    <property type="component" value="Unassembled WGS sequence"/>
</dbReference>
<gene>
    <name evidence="1" type="ORF">BO88DRAFT_81944</name>
</gene>
<protein>
    <submittedName>
        <fullName evidence="1">Uncharacterized protein</fullName>
    </submittedName>
</protein>
<keyword evidence="2" id="KW-1185">Reference proteome</keyword>
<evidence type="ECO:0000313" key="1">
    <source>
        <dbReference type="EMBL" id="PYH67407.1"/>
    </source>
</evidence>
<proteinExistence type="predicted"/>
<sequence length="126" mass="14133">MYWRTVAMTSGITFMGTLNVLERPAEDNMLVARGNTMVETGHIWVRSPGGLITVNHKRARSPPYPLRSDTLHFVVVFPGDRTSEKLDRICTNGRSSSRGNCFTPAKGDQSELGSRILLRHCWVKLC</sequence>
<reference evidence="1" key="1">
    <citation type="submission" date="2016-12" db="EMBL/GenBank/DDBJ databases">
        <title>The genomes of Aspergillus section Nigri reveals drivers in fungal speciation.</title>
        <authorList>
            <consortium name="DOE Joint Genome Institute"/>
            <person name="Vesth T.C."/>
            <person name="Nybo J."/>
            <person name="Theobald S."/>
            <person name="Brandl J."/>
            <person name="Frisvad J.C."/>
            <person name="Nielsen K.F."/>
            <person name="Lyhne E.K."/>
            <person name="Kogle M.E."/>
            <person name="Kuo A."/>
            <person name="Riley R."/>
            <person name="Clum A."/>
            <person name="Nolan M."/>
            <person name="Lipzen A."/>
            <person name="Salamov A."/>
            <person name="Henrissat B."/>
            <person name="Wiebenga A."/>
            <person name="De Vries R.P."/>
            <person name="Grigoriev I.V."/>
            <person name="Mortensen U.H."/>
            <person name="Andersen M.R."/>
            <person name="Baker S.E."/>
        </authorList>
    </citation>
    <scope>NUCLEOTIDE SEQUENCE [LARGE SCALE GENOMIC DNA]</scope>
    <source>
        <strain evidence="1">CBS 113365</strain>
    </source>
</reference>
<dbReference type="RefSeq" id="XP_025561201.1">
    <property type="nucleotide sequence ID" value="XM_025713166.1"/>
</dbReference>